<sequence>MDNSTQQSALKLLTGNFSTHLPMADSSNILAAARNAQRKKVMKGPEIDLDMDKLLSGVLGEGGKEEKKHEKPVNLDDAEPLHGGSSLDKASHNRAAAKEHVVDELLTEFAANPHAKIKVKKKKVKRYPCYNCRKVIGCAHVDLHTAVLEGNLSTLRSTLRRLGKKDPEKINEYDEKGRSPLSLAVKEAREDIADLILSSSDSDPDARDKWTGMAPMHHAAHLGLLVTVSKLLWRQADINILDNNGTTPLMMACANGNFKMVDLLLEENADPEKRDNYHWNALFYAAYGGSLEVTQRILNEGVNKRLKDKKKLMAIDWAEYMKHGEIAALLETFTIEMSTDKYRSTFG</sequence>
<dbReference type="InterPro" id="IPR050776">
    <property type="entry name" value="Ank_Repeat/CDKN_Inhibitor"/>
</dbReference>
<dbReference type="Gene3D" id="1.25.40.20">
    <property type="entry name" value="Ankyrin repeat-containing domain"/>
    <property type="match status" value="1"/>
</dbReference>
<proteinExistence type="predicted"/>
<dbReference type="InterPro" id="IPR002110">
    <property type="entry name" value="Ankyrin_rpt"/>
</dbReference>
<dbReference type="Proteomes" id="UP001165085">
    <property type="component" value="Unassembled WGS sequence"/>
</dbReference>
<organism evidence="5 6">
    <name type="scientific">Triparma strigata</name>
    <dbReference type="NCBI Taxonomy" id="1606541"/>
    <lineage>
        <taxon>Eukaryota</taxon>
        <taxon>Sar</taxon>
        <taxon>Stramenopiles</taxon>
        <taxon>Ochrophyta</taxon>
        <taxon>Bolidophyceae</taxon>
        <taxon>Parmales</taxon>
        <taxon>Triparmaceae</taxon>
        <taxon>Triparma</taxon>
    </lineage>
</organism>
<keyword evidence="6" id="KW-1185">Reference proteome</keyword>
<feature type="repeat" description="ANK" evidence="3">
    <location>
        <begin position="211"/>
        <end position="243"/>
    </location>
</feature>
<protein>
    <submittedName>
        <fullName evidence="5">Uncharacterized protein</fullName>
    </submittedName>
</protein>
<dbReference type="PROSITE" id="PS50297">
    <property type="entry name" value="ANK_REP_REGION"/>
    <property type="match status" value="1"/>
</dbReference>
<dbReference type="PANTHER" id="PTHR24201">
    <property type="entry name" value="ANK_REP_REGION DOMAIN-CONTAINING PROTEIN"/>
    <property type="match status" value="1"/>
</dbReference>
<evidence type="ECO:0000256" key="1">
    <source>
        <dbReference type="ARBA" id="ARBA00022737"/>
    </source>
</evidence>
<dbReference type="OrthoDB" id="188632at2759"/>
<feature type="region of interest" description="Disordered" evidence="4">
    <location>
        <begin position="61"/>
        <end position="95"/>
    </location>
</feature>
<keyword evidence="2 3" id="KW-0040">ANK repeat</keyword>
<accession>A0A9W7CBP9</accession>
<gene>
    <name evidence="5" type="ORF">TrST_g10401</name>
</gene>
<dbReference type="Pfam" id="PF00023">
    <property type="entry name" value="Ank"/>
    <property type="match status" value="1"/>
</dbReference>
<evidence type="ECO:0000256" key="4">
    <source>
        <dbReference type="SAM" id="MobiDB-lite"/>
    </source>
</evidence>
<reference evidence="6" key="1">
    <citation type="journal article" date="2023" name="Commun. Biol.">
        <title>Genome analysis of Parmales, the sister group of diatoms, reveals the evolutionary specialization of diatoms from phago-mixotrophs to photoautotrophs.</title>
        <authorList>
            <person name="Ban H."/>
            <person name="Sato S."/>
            <person name="Yoshikawa S."/>
            <person name="Yamada K."/>
            <person name="Nakamura Y."/>
            <person name="Ichinomiya M."/>
            <person name="Sato N."/>
            <person name="Blanc-Mathieu R."/>
            <person name="Endo H."/>
            <person name="Kuwata A."/>
            <person name="Ogata H."/>
        </authorList>
    </citation>
    <scope>NUCLEOTIDE SEQUENCE [LARGE SCALE GENOMIC DNA]</scope>
    <source>
        <strain evidence="6">NIES 3701</strain>
    </source>
</reference>
<dbReference type="PROSITE" id="PS50088">
    <property type="entry name" value="ANK_REPEAT"/>
    <property type="match status" value="2"/>
</dbReference>
<evidence type="ECO:0000256" key="3">
    <source>
        <dbReference type="PROSITE-ProRule" id="PRU00023"/>
    </source>
</evidence>
<keyword evidence="1" id="KW-0677">Repeat</keyword>
<name>A0A9W7CBP9_9STRA</name>
<evidence type="ECO:0000313" key="5">
    <source>
        <dbReference type="EMBL" id="GMI01739.1"/>
    </source>
</evidence>
<dbReference type="AlphaFoldDB" id="A0A9W7CBP9"/>
<dbReference type="SMART" id="SM00248">
    <property type="entry name" value="ANK"/>
    <property type="match status" value="5"/>
</dbReference>
<dbReference type="SUPFAM" id="SSF48403">
    <property type="entry name" value="Ankyrin repeat"/>
    <property type="match status" value="1"/>
</dbReference>
<dbReference type="InterPro" id="IPR036770">
    <property type="entry name" value="Ankyrin_rpt-contain_sf"/>
</dbReference>
<evidence type="ECO:0000256" key="2">
    <source>
        <dbReference type="ARBA" id="ARBA00023043"/>
    </source>
</evidence>
<feature type="repeat" description="ANK" evidence="3">
    <location>
        <begin position="244"/>
        <end position="276"/>
    </location>
</feature>
<dbReference type="EMBL" id="BRXY01000583">
    <property type="protein sequence ID" value="GMI01739.1"/>
    <property type="molecule type" value="Genomic_DNA"/>
</dbReference>
<dbReference type="Pfam" id="PF12796">
    <property type="entry name" value="Ank_2"/>
    <property type="match status" value="1"/>
</dbReference>
<evidence type="ECO:0000313" key="6">
    <source>
        <dbReference type="Proteomes" id="UP001165085"/>
    </source>
</evidence>
<comment type="caution">
    <text evidence="5">The sequence shown here is derived from an EMBL/GenBank/DDBJ whole genome shotgun (WGS) entry which is preliminary data.</text>
</comment>
<feature type="compositionally biased region" description="Basic and acidic residues" evidence="4">
    <location>
        <begin position="62"/>
        <end position="74"/>
    </location>
</feature>